<organism evidence="1 2">
    <name type="scientific">Kordia antarctica</name>
    <dbReference type="NCBI Taxonomy" id="1218801"/>
    <lineage>
        <taxon>Bacteria</taxon>
        <taxon>Pseudomonadati</taxon>
        <taxon>Bacteroidota</taxon>
        <taxon>Flavobacteriia</taxon>
        <taxon>Flavobacteriales</taxon>
        <taxon>Flavobacteriaceae</taxon>
        <taxon>Kordia</taxon>
    </lineage>
</organism>
<gene>
    <name evidence="1" type="ORF">IMCC3317_46060</name>
</gene>
<evidence type="ECO:0000313" key="1">
    <source>
        <dbReference type="EMBL" id="QHI39201.1"/>
    </source>
</evidence>
<dbReference type="AlphaFoldDB" id="A0A7L4ZRP8"/>
<evidence type="ECO:0000313" key="2">
    <source>
        <dbReference type="Proteomes" id="UP000464657"/>
    </source>
</evidence>
<name>A0A7L4ZRP8_9FLAO</name>
<dbReference type="OrthoDB" id="1164322at2"/>
<reference evidence="1 2" key="1">
    <citation type="journal article" date="2013" name="Int. J. Syst. Evol. Microbiol.">
        <title>Kordia antarctica sp. nov., isolated from Antarctic seawater.</title>
        <authorList>
            <person name="Baek K."/>
            <person name="Choi A."/>
            <person name="Kang I."/>
            <person name="Lee K."/>
            <person name="Cho J.C."/>
        </authorList>
    </citation>
    <scope>NUCLEOTIDE SEQUENCE [LARGE SCALE GENOMIC DNA]</scope>
    <source>
        <strain evidence="1 2">IMCC3317</strain>
    </source>
</reference>
<protein>
    <submittedName>
        <fullName evidence="1">Uncharacterized protein</fullName>
    </submittedName>
</protein>
<dbReference type="RefSeq" id="WP_160131695.1">
    <property type="nucleotide sequence ID" value="NZ_CP019288.1"/>
</dbReference>
<dbReference type="Proteomes" id="UP000464657">
    <property type="component" value="Chromosome"/>
</dbReference>
<proteinExistence type="predicted"/>
<keyword evidence="2" id="KW-1185">Reference proteome</keyword>
<accession>A0A7L4ZRP8</accession>
<dbReference type="KEGG" id="kan:IMCC3317_46060"/>
<sequence length="52" mass="5789">MLKNILNIEGLKELNKKTQTTIVGGVWHCGPDCACPEDYTCVGSYCRLFVPE</sequence>
<dbReference type="EMBL" id="CP019288">
    <property type="protein sequence ID" value="QHI39201.1"/>
    <property type="molecule type" value="Genomic_DNA"/>
</dbReference>